<protein>
    <recommendedName>
        <fullName evidence="3">TnsA endonuclease N-terminal domain-containing protein</fullName>
    </recommendedName>
</protein>
<evidence type="ECO:0000313" key="1">
    <source>
        <dbReference type="EMBL" id="OAP91228.1"/>
    </source>
</evidence>
<dbReference type="EMBL" id="LVXZ01000095">
    <property type="protein sequence ID" value="OAP91228.1"/>
    <property type="molecule type" value="Genomic_DNA"/>
</dbReference>
<keyword evidence="2" id="KW-1185">Reference proteome</keyword>
<evidence type="ECO:0000313" key="2">
    <source>
        <dbReference type="Proteomes" id="UP000078302"/>
    </source>
</evidence>
<gene>
    <name evidence="1" type="ORF">A4H96_07865</name>
</gene>
<dbReference type="OrthoDB" id="7008701at2"/>
<name>A0A179BHN5_ACIFR</name>
<comment type="caution">
    <text evidence="1">The sequence shown here is derived from an EMBL/GenBank/DDBJ whole genome shotgun (WGS) entry which is preliminary data.</text>
</comment>
<dbReference type="RefSeq" id="WP_064219078.1">
    <property type="nucleotide sequence ID" value="NZ_LVXZ01000095.1"/>
</dbReference>
<organism evidence="1 2">
    <name type="scientific">Acidithiobacillus ferrooxidans</name>
    <name type="common">Thiobacillus ferrooxidans</name>
    <dbReference type="NCBI Taxonomy" id="920"/>
    <lineage>
        <taxon>Bacteria</taxon>
        <taxon>Pseudomonadati</taxon>
        <taxon>Pseudomonadota</taxon>
        <taxon>Acidithiobacillia</taxon>
        <taxon>Acidithiobacillales</taxon>
        <taxon>Acidithiobacillaceae</taxon>
        <taxon>Acidithiobacillus</taxon>
    </lineage>
</organism>
<accession>A0A179BHN5</accession>
<sequence>MNNISGHFCITDLNRDLRPALQTIFFAEKPSSSILHGVRKLRKGLPGKKIVFFPSTKNGGLIPCESRLEAAFCLFLERDRTIQIYRSQPVTMDFGPMGRYTADFAFLLSDGSIELREIKFSGVMTDPDIATFYSWLKDALSRLDIGFRVETEEMIYQAPRLGNLKYLYRGVRIPNSELISNLALAILQELGGALSLREFHSALQQAGISPLVAENLLFQELACYDENLPVGPHSLVWLRSNQK</sequence>
<dbReference type="Proteomes" id="UP000078302">
    <property type="component" value="Unassembled WGS sequence"/>
</dbReference>
<reference evidence="1 2" key="1">
    <citation type="submission" date="2016-04" db="EMBL/GenBank/DDBJ databases">
        <title>Acidithiobacillus ferrooxidans genome sequencing and assembly.</title>
        <authorList>
            <person name="Zhou Z."/>
        </authorList>
    </citation>
    <scope>NUCLEOTIDE SEQUENCE [LARGE SCALE GENOMIC DNA]</scope>
    <source>
        <strain evidence="1 2">BY0502</strain>
    </source>
</reference>
<proteinExistence type="predicted"/>
<dbReference type="AlphaFoldDB" id="A0A179BHN5"/>
<evidence type="ECO:0008006" key="3">
    <source>
        <dbReference type="Google" id="ProtNLM"/>
    </source>
</evidence>